<dbReference type="InterPro" id="IPR017946">
    <property type="entry name" value="PLC-like_Pdiesterase_TIM-brl"/>
</dbReference>
<dbReference type="InterPro" id="IPR030395">
    <property type="entry name" value="GP_PDE_dom"/>
</dbReference>
<protein>
    <submittedName>
        <fullName evidence="2">Glycerophosphoryl diester phosphodiesterase</fullName>
    </submittedName>
</protein>
<dbReference type="Pfam" id="PF03009">
    <property type="entry name" value="GDPD"/>
    <property type="match status" value="1"/>
</dbReference>
<dbReference type="PANTHER" id="PTHR46211">
    <property type="entry name" value="GLYCEROPHOSPHORYL DIESTER PHOSPHODIESTERASE"/>
    <property type="match status" value="1"/>
</dbReference>
<feature type="domain" description="GP-PDE" evidence="1">
    <location>
        <begin position="39"/>
        <end position="277"/>
    </location>
</feature>
<evidence type="ECO:0000313" key="2">
    <source>
        <dbReference type="EMBL" id="MBB3962511.1"/>
    </source>
</evidence>
<gene>
    <name evidence="2" type="ORF">GGQ67_000129</name>
</gene>
<name>A0A7W6CUB4_9HYPH</name>
<accession>A0A7W6CUB4</accession>
<dbReference type="AlphaFoldDB" id="A0A7W6CUB4"/>
<organism evidence="2 3">
    <name type="scientific">Rhizobium metallidurans</name>
    <dbReference type="NCBI Taxonomy" id="1265931"/>
    <lineage>
        <taxon>Bacteria</taxon>
        <taxon>Pseudomonadati</taxon>
        <taxon>Pseudomonadota</taxon>
        <taxon>Alphaproteobacteria</taxon>
        <taxon>Hyphomicrobiales</taxon>
        <taxon>Rhizobiaceae</taxon>
        <taxon>Rhizobium/Agrobacterium group</taxon>
        <taxon>Rhizobium</taxon>
    </lineage>
</organism>
<dbReference type="PANTHER" id="PTHR46211:SF14">
    <property type="entry name" value="GLYCEROPHOSPHODIESTER PHOSPHODIESTERASE"/>
    <property type="match status" value="1"/>
</dbReference>
<dbReference type="SUPFAM" id="SSF51695">
    <property type="entry name" value="PLC-like phosphodiesterases"/>
    <property type="match status" value="1"/>
</dbReference>
<evidence type="ECO:0000259" key="1">
    <source>
        <dbReference type="Pfam" id="PF03009"/>
    </source>
</evidence>
<sequence length="286" mass="30851">MIESLATLDRSGIAIDQAGHKTWLKWHRGHRYAGDISFTGQRIAEAMALGASVEIDLVRFNGAGFAVLHDETLNKATTGEGRVIEATESELRALRLRDPFGEPTAHKIMLIDDLGHLLRGIGRDGGAVLQLDLKEDSPAIRDEDIAAFAAAISPVAQSVILSAGDPEAVERLSLSVPEMPIGYDPCHHGAIERLKESRDFDGFVADAVAASPRARMIYLHHQLVLFAEDAGYDLVSAFHRAGRSIDAYTINSAIPAALPVVRRLLALKVDQITTDDPVGLQALLLG</sequence>
<evidence type="ECO:0000313" key="3">
    <source>
        <dbReference type="Proteomes" id="UP000582090"/>
    </source>
</evidence>
<dbReference type="RefSeq" id="WP_183898254.1">
    <property type="nucleotide sequence ID" value="NZ_JACIDW010000001.1"/>
</dbReference>
<dbReference type="Gene3D" id="3.20.20.190">
    <property type="entry name" value="Phosphatidylinositol (PI) phosphodiesterase"/>
    <property type="match status" value="1"/>
</dbReference>
<reference evidence="2 3" key="1">
    <citation type="submission" date="2020-08" db="EMBL/GenBank/DDBJ databases">
        <title>Genomic Encyclopedia of Type Strains, Phase IV (KMG-IV): sequencing the most valuable type-strain genomes for metagenomic binning, comparative biology and taxonomic classification.</title>
        <authorList>
            <person name="Goeker M."/>
        </authorList>
    </citation>
    <scope>NUCLEOTIDE SEQUENCE [LARGE SCALE GENOMIC DNA]</scope>
    <source>
        <strain evidence="2 3">DSM 26575</strain>
    </source>
</reference>
<comment type="caution">
    <text evidence="2">The sequence shown here is derived from an EMBL/GenBank/DDBJ whole genome shotgun (WGS) entry which is preliminary data.</text>
</comment>
<dbReference type="GO" id="GO:0006629">
    <property type="term" value="P:lipid metabolic process"/>
    <property type="evidence" value="ECO:0007669"/>
    <property type="project" value="InterPro"/>
</dbReference>
<dbReference type="EMBL" id="JACIDW010000001">
    <property type="protein sequence ID" value="MBB3962511.1"/>
    <property type="molecule type" value="Genomic_DNA"/>
</dbReference>
<dbReference type="Proteomes" id="UP000582090">
    <property type="component" value="Unassembled WGS sequence"/>
</dbReference>
<dbReference type="GO" id="GO:0008081">
    <property type="term" value="F:phosphoric diester hydrolase activity"/>
    <property type="evidence" value="ECO:0007669"/>
    <property type="project" value="InterPro"/>
</dbReference>
<proteinExistence type="predicted"/>
<keyword evidence="3" id="KW-1185">Reference proteome</keyword>